<dbReference type="CDD" id="cd02855">
    <property type="entry name" value="E_set_GBE_prok_N"/>
    <property type="match status" value="1"/>
</dbReference>
<dbReference type="PANTHER" id="PTHR43651:SF3">
    <property type="entry name" value="1,4-ALPHA-GLUCAN-BRANCHING ENZYME"/>
    <property type="match status" value="1"/>
</dbReference>
<dbReference type="InterPro" id="IPR006407">
    <property type="entry name" value="GlgB"/>
</dbReference>
<dbReference type="Gene3D" id="2.60.40.1180">
    <property type="entry name" value="Golgi alpha-mannosidase II"/>
    <property type="match status" value="1"/>
</dbReference>
<dbReference type="InterPro" id="IPR037439">
    <property type="entry name" value="Branching_enzy"/>
</dbReference>
<name>A0AB35U1I8_9FIRM</name>
<dbReference type="SUPFAM" id="SSF51011">
    <property type="entry name" value="Glycosyl hydrolase domain"/>
    <property type="match status" value="1"/>
</dbReference>
<evidence type="ECO:0000256" key="3">
    <source>
        <dbReference type="ARBA" id="ARBA00022600"/>
    </source>
</evidence>
<proteinExistence type="predicted"/>
<dbReference type="InterPro" id="IPR013780">
    <property type="entry name" value="Glyco_hydro_b"/>
</dbReference>
<evidence type="ECO:0000313" key="11">
    <source>
        <dbReference type="Proteomes" id="UP001286174"/>
    </source>
</evidence>
<dbReference type="Gene3D" id="3.20.20.80">
    <property type="entry name" value="Glycosidases"/>
    <property type="match status" value="1"/>
</dbReference>
<protein>
    <recommendedName>
        <fullName evidence="7">1,4-alpha-glucan branching enzyme</fullName>
        <ecNumber evidence="7">2.4.1.18</ecNumber>
    </recommendedName>
</protein>
<keyword evidence="4" id="KW-0328">Glycosyltransferase</keyword>
<keyword evidence="5" id="KW-0320">Glycogen biosynthesis</keyword>
<dbReference type="InterPro" id="IPR014756">
    <property type="entry name" value="Ig_E-set"/>
</dbReference>
<feature type="active site" description="Proton donor" evidence="8">
    <location>
        <position position="338"/>
    </location>
</feature>
<dbReference type="PANTHER" id="PTHR43651">
    <property type="entry name" value="1,4-ALPHA-GLUCAN-BRANCHING ENZYME"/>
    <property type="match status" value="1"/>
</dbReference>
<dbReference type="InterPro" id="IPR044143">
    <property type="entry name" value="GlgB_N_E_set_prok"/>
</dbReference>
<evidence type="ECO:0000256" key="5">
    <source>
        <dbReference type="ARBA" id="ARBA00023056"/>
    </source>
</evidence>
<feature type="active site" description="Nucleophile" evidence="8">
    <location>
        <position position="295"/>
    </location>
</feature>
<dbReference type="Gene3D" id="2.60.40.10">
    <property type="entry name" value="Immunoglobulins"/>
    <property type="match status" value="1"/>
</dbReference>
<dbReference type="NCBIfam" id="NF008967">
    <property type="entry name" value="PRK12313.1"/>
    <property type="match status" value="1"/>
</dbReference>
<dbReference type="EMBL" id="JALBUR010000010">
    <property type="protein sequence ID" value="MDX8419573.1"/>
    <property type="molecule type" value="Genomic_DNA"/>
</dbReference>
<evidence type="ECO:0000313" key="10">
    <source>
        <dbReference type="EMBL" id="MDX8419573.1"/>
    </source>
</evidence>
<reference evidence="10 11" key="1">
    <citation type="submission" date="2022-03" db="EMBL/GenBank/DDBJ databases">
        <title>Novel taxa within the pig intestine.</title>
        <authorList>
            <person name="Wylensek D."/>
            <person name="Bishof K."/>
            <person name="Afrizal A."/>
            <person name="Clavel T."/>
        </authorList>
    </citation>
    <scope>NUCLEOTIDE SEQUENCE [LARGE SCALE GENOMIC DNA]</scope>
    <source>
        <strain evidence="10 11">CLA-KB-P133</strain>
    </source>
</reference>
<dbReference type="InterPro" id="IPR013783">
    <property type="entry name" value="Ig-like_fold"/>
</dbReference>
<feature type="domain" description="Glycosyl hydrolase family 13 catalytic" evidence="9">
    <location>
        <begin position="136"/>
        <end position="478"/>
    </location>
</feature>
<evidence type="ECO:0000259" key="9">
    <source>
        <dbReference type="SMART" id="SM00642"/>
    </source>
</evidence>
<evidence type="ECO:0000256" key="7">
    <source>
        <dbReference type="NCBIfam" id="TIGR01515"/>
    </source>
</evidence>
<dbReference type="InterPro" id="IPR004193">
    <property type="entry name" value="Glyco_hydro_13_N"/>
</dbReference>
<sequence>MDFYYFYAGKEFEAYNWLGAHPDHHGTTFRTYAPNARNIYVTGDFNNWQKTPMNRVYDGKFFEVRVGNAKPMDLYKYQIEQADGRIVDHCDPYGFSAELRPGWASRIVDLTKYHWHDDKWMRNATTHKDKPMNIYEMHMGSWKKKDDAKEDGWYRYDELAPLLIPYLKENGYNYVEFMPLNEYPSDQSWGYQATGFYAPTSRYGTPDQLRTLIDALHQNGIGVFLDIVLVHFAVNDYALASYDGTPLYEYPYSDMTKSQWGSNNFMLSRPEVRSFLQSACDYWISQYHFDGLRMDAVGNLLYWQGDVSRGENRAAIEFLKEMNQELRVRHPAIILMAEDSTTYPHDTDPVSKGGLGFDYKWDMGWMNDTLKYFASDPAYRRDIYHKLTFRQSYAGSDHFILPLSHDEVVHGKATIVNKMCDLYEGKFDQARALYLYMYTLPGKKLSFMGNEIGQLREWDEKREQDWDMLKYPIHDAFHHYMMKLNQIYLENSALWEWDYDERGFQWIDADKVNECIYAYRRMSSKQTIVFVMNCGALANRYTWRTGAKIKLLLASDEECWHGHTDFREKENALLVANGTCTITIPGKSARIYLEY</sequence>
<dbReference type="GO" id="GO:0003844">
    <property type="term" value="F:1,4-alpha-glucan branching enzyme activity"/>
    <property type="evidence" value="ECO:0007669"/>
    <property type="project" value="UniProtKB-UniRule"/>
</dbReference>
<keyword evidence="11" id="KW-1185">Reference proteome</keyword>
<dbReference type="GO" id="GO:0005829">
    <property type="term" value="C:cytosol"/>
    <property type="evidence" value="ECO:0007669"/>
    <property type="project" value="TreeGrafter"/>
</dbReference>
<keyword evidence="6" id="KW-0119">Carbohydrate metabolism</keyword>
<dbReference type="RefSeq" id="WP_370595946.1">
    <property type="nucleotide sequence ID" value="NZ_JALBUR010000010.1"/>
</dbReference>
<gene>
    <name evidence="10" type="primary">glgB</name>
    <name evidence="10" type="ORF">MOZ60_05655</name>
</gene>
<evidence type="ECO:0000256" key="4">
    <source>
        <dbReference type="ARBA" id="ARBA00022676"/>
    </source>
</evidence>
<dbReference type="GO" id="GO:0004553">
    <property type="term" value="F:hydrolase activity, hydrolyzing O-glycosyl compounds"/>
    <property type="evidence" value="ECO:0007669"/>
    <property type="project" value="InterPro"/>
</dbReference>
<dbReference type="PIRSF" id="PIRSF000463">
    <property type="entry name" value="GlgB"/>
    <property type="match status" value="1"/>
</dbReference>
<dbReference type="InterPro" id="IPR006047">
    <property type="entry name" value="GH13_cat_dom"/>
</dbReference>
<dbReference type="Pfam" id="PF00128">
    <property type="entry name" value="Alpha-amylase"/>
    <property type="match status" value="2"/>
</dbReference>
<evidence type="ECO:0000256" key="1">
    <source>
        <dbReference type="ARBA" id="ARBA00002953"/>
    </source>
</evidence>
<dbReference type="GO" id="GO:0005978">
    <property type="term" value="P:glycogen biosynthetic process"/>
    <property type="evidence" value="ECO:0007669"/>
    <property type="project" value="UniProtKB-UniRule"/>
</dbReference>
<keyword evidence="4" id="KW-0808">Transferase</keyword>
<evidence type="ECO:0000256" key="2">
    <source>
        <dbReference type="ARBA" id="ARBA00004964"/>
    </source>
</evidence>
<comment type="function">
    <text evidence="1">Catalyzes the formation of the alpha-1,6-glucosidic linkages in glycogen by scission of a 1,4-alpha-linked oligosaccharide from growing alpha-1,4-glucan chains and the subsequent attachment of the oligosaccharide to the alpha-1,6 position.</text>
</comment>
<dbReference type="Proteomes" id="UP001286174">
    <property type="component" value="Unassembled WGS sequence"/>
</dbReference>
<dbReference type="SMART" id="SM00642">
    <property type="entry name" value="Aamy"/>
    <property type="match status" value="1"/>
</dbReference>
<organism evidence="10 11">
    <name type="scientific">Grylomicrobium aquisgranensis</name>
    <dbReference type="NCBI Taxonomy" id="2926318"/>
    <lineage>
        <taxon>Bacteria</taxon>
        <taxon>Bacillati</taxon>
        <taxon>Bacillota</taxon>
        <taxon>Erysipelotrichia</taxon>
        <taxon>Erysipelotrichales</taxon>
        <taxon>Erysipelotrichaceae</taxon>
        <taxon>Grylomicrobium</taxon>
    </lineage>
</organism>
<dbReference type="SUPFAM" id="SSF81296">
    <property type="entry name" value="E set domains"/>
    <property type="match status" value="1"/>
</dbReference>
<dbReference type="CDD" id="cd11322">
    <property type="entry name" value="AmyAc_Glg_BE"/>
    <property type="match status" value="1"/>
</dbReference>
<dbReference type="EC" id="2.4.1.18" evidence="7"/>
<dbReference type="Pfam" id="PF02922">
    <property type="entry name" value="CBM_48"/>
    <property type="match status" value="1"/>
</dbReference>
<dbReference type="NCBIfam" id="TIGR01515">
    <property type="entry name" value="branching_enzym"/>
    <property type="match status" value="1"/>
</dbReference>
<evidence type="ECO:0000256" key="8">
    <source>
        <dbReference type="PIRSR" id="PIRSR000463-1"/>
    </source>
</evidence>
<dbReference type="AlphaFoldDB" id="A0AB35U1I8"/>
<dbReference type="InterPro" id="IPR017853">
    <property type="entry name" value="GH"/>
</dbReference>
<evidence type="ECO:0000256" key="6">
    <source>
        <dbReference type="ARBA" id="ARBA00023277"/>
    </source>
</evidence>
<keyword evidence="3" id="KW-0321">Glycogen metabolism</keyword>
<comment type="pathway">
    <text evidence="2">Glycan biosynthesis; glycogen biosynthesis.</text>
</comment>
<accession>A0AB35U1I8</accession>
<dbReference type="SUPFAM" id="SSF51445">
    <property type="entry name" value="(Trans)glycosidases"/>
    <property type="match status" value="1"/>
</dbReference>
<comment type="caution">
    <text evidence="10">The sequence shown here is derived from an EMBL/GenBank/DDBJ whole genome shotgun (WGS) entry which is preliminary data.</text>
</comment>